<keyword evidence="2" id="KW-1185">Reference proteome</keyword>
<dbReference type="EMBL" id="WUUS01000007">
    <property type="protein sequence ID" value="MXR42058.1"/>
    <property type="molecule type" value="Genomic_DNA"/>
</dbReference>
<organism evidence="1 2">
    <name type="scientific">Halobaculum saliterrae</name>
    <dbReference type="NCBI Taxonomy" id="2073113"/>
    <lineage>
        <taxon>Archaea</taxon>
        <taxon>Methanobacteriati</taxon>
        <taxon>Methanobacteriota</taxon>
        <taxon>Stenosarchaea group</taxon>
        <taxon>Halobacteria</taxon>
        <taxon>Halobacteriales</taxon>
        <taxon>Haloferacaceae</taxon>
        <taxon>Halobaculum</taxon>
    </lineage>
</organism>
<dbReference type="RefSeq" id="WP_159667617.1">
    <property type="nucleotide sequence ID" value="NZ_WUUS01000007.1"/>
</dbReference>
<protein>
    <submittedName>
        <fullName evidence="1">DUF4112 domain-containing protein</fullName>
    </submittedName>
</protein>
<evidence type="ECO:0000313" key="1">
    <source>
        <dbReference type="EMBL" id="MXR42058.1"/>
    </source>
</evidence>
<dbReference type="PANTHER" id="PTHR35519:SF2">
    <property type="entry name" value="PH DOMAIN PROTEIN"/>
    <property type="match status" value="1"/>
</dbReference>
<dbReference type="OrthoDB" id="156248at2157"/>
<evidence type="ECO:0000313" key="2">
    <source>
        <dbReference type="Proteomes" id="UP000437065"/>
    </source>
</evidence>
<proteinExistence type="predicted"/>
<dbReference type="AlphaFoldDB" id="A0A6B0SSY3"/>
<comment type="caution">
    <text evidence="1">The sequence shown here is derived from an EMBL/GenBank/DDBJ whole genome shotgun (WGS) entry which is preliminary data.</text>
</comment>
<dbReference type="InterPro" id="IPR025187">
    <property type="entry name" value="DUF4112"/>
</dbReference>
<dbReference type="PANTHER" id="PTHR35519">
    <property type="entry name" value="MEMBRANE PROTEINS"/>
    <property type="match status" value="1"/>
</dbReference>
<dbReference type="Pfam" id="PF13430">
    <property type="entry name" value="DUF4112"/>
    <property type="match status" value="1"/>
</dbReference>
<dbReference type="Proteomes" id="UP000437065">
    <property type="component" value="Unassembled WGS sequence"/>
</dbReference>
<sequence length="146" mass="15181">MTDAESLTMDLPESVDEPALRRVKTVARLMDEAVRIPGTNTWIGLDPVLGVVPGAGDAVAVGVSLYIVAEAAYLGVPLTTVVRMLANVTADAVLGSIPVVGPVFDTFLKANTWNVSSLEEFVADADDERGAADGGDGPVAIEITEE</sequence>
<accession>A0A6B0SSY3</accession>
<reference evidence="1 2" key="1">
    <citation type="submission" date="2019-12" db="EMBL/GenBank/DDBJ databases">
        <title>Isolation and characterization of three novel carbon monoxide-oxidizing members of Halobacteria from salione crusts and soils.</title>
        <authorList>
            <person name="Myers M.R."/>
            <person name="King G.M."/>
        </authorList>
    </citation>
    <scope>NUCLEOTIDE SEQUENCE [LARGE SCALE GENOMIC DNA]</scope>
    <source>
        <strain evidence="1 2">WSA2</strain>
    </source>
</reference>
<gene>
    <name evidence="1" type="ORF">GRX01_12005</name>
</gene>
<name>A0A6B0SSY3_9EURY</name>